<keyword evidence="1" id="KW-0812">Transmembrane</keyword>
<keyword evidence="3" id="KW-1185">Reference proteome</keyword>
<name>A0A920CSX8_9BACL</name>
<reference evidence="2" key="1">
    <citation type="submission" date="2021-03" db="EMBL/GenBank/DDBJ databases">
        <title>Antimicrobial resistance genes in bacteria isolated from Japanese honey, and their potential for conferring macrolide and lincosamide resistance in the American foulbrood pathogen Paenibacillus larvae.</title>
        <authorList>
            <person name="Okamoto M."/>
            <person name="Kumagai M."/>
            <person name="Kanamori H."/>
            <person name="Takamatsu D."/>
        </authorList>
    </citation>
    <scope>NUCLEOTIDE SEQUENCE</scope>
    <source>
        <strain evidence="2">J40TS1</strain>
    </source>
</reference>
<evidence type="ECO:0000256" key="1">
    <source>
        <dbReference type="SAM" id="Phobius"/>
    </source>
</evidence>
<dbReference type="EMBL" id="BOSE01000001">
    <property type="protein sequence ID" value="GIP15262.1"/>
    <property type="molecule type" value="Genomic_DNA"/>
</dbReference>
<protein>
    <recommendedName>
        <fullName evidence="4">Stage III sporulation protein AF</fullName>
    </recommendedName>
</protein>
<proteinExistence type="predicted"/>
<feature type="transmembrane region" description="Helical" evidence="1">
    <location>
        <begin position="6"/>
        <end position="25"/>
    </location>
</feature>
<keyword evidence="1" id="KW-0472">Membrane</keyword>
<evidence type="ECO:0008006" key="4">
    <source>
        <dbReference type="Google" id="ProtNLM"/>
    </source>
</evidence>
<accession>A0A920CSX8</accession>
<gene>
    <name evidence="2" type="ORF">J40TS1_09040</name>
</gene>
<dbReference type="AlphaFoldDB" id="A0A920CSX8"/>
<feature type="transmembrane region" description="Helical" evidence="1">
    <location>
        <begin position="37"/>
        <end position="55"/>
    </location>
</feature>
<dbReference type="Proteomes" id="UP000683139">
    <property type="component" value="Unassembled WGS sequence"/>
</dbReference>
<evidence type="ECO:0000313" key="3">
    <source>
        <dbReference type="Proteomes" id="UP000683139"/>
    </source>
</evidence>
<dbReference type="NCBIfam" id="TIGR02896">
    <property type="entry name" value="spore_III_AF"/>
    <property type="match status" value="1"/>
</dbReference>
<dbReference type="RefSeq" id="WP_213513487.1">
    <property type="nucleotide sequence ID" value="NZ_BOSE01000001.1"/>
</dbReference>
<comment type="caution">
    <text evidence="2">The sequence shown here is derived from an EMBL/GenBank/DDBJ whole genome shotgun (WGS) entry which is preliminary data.</text>
</comment>
<sequence>MLGWLGEWLQSIVVVVLLAIVVELVLPNSKMLRYSRLVVGLILLLTILNPVLQVFQVDFQDKLHASFSQWEKELNAKQSEVLSLEQITKEAELLKQQREGAALDVTRASIEQSMQQELQAAVDANIVDVSLEIGWDEAAGKQTLPYIASVTVTIAEQQQEAEHSNEIESVAEVAIEDISIPAISTGIAQQADEDSEPPVPKQHVEANEQAMEQFHKHAKEIVTILSSGWNVKADHIFVQASN</sequence>
<dbReference type="Pfam" id="PF09581">
    <property type="entry name" value="Spore_III_AF"/>
    <property type="match status" value="1"/>
</dbReference>
<organism evidence="2 3">
    <name type="scientific">Paenibacillus montaniterrae</name>
    <dbReference type="NCBI Taxonomy" id="429341"/>
    <lineage>
        <taxon>Bacteria</taxon>
        <taxon>Bacillati</taxon>
        <taxon>Bacillota</taxon>
        <taxon>Bacilli</taxon>
        <taxon>Bacillales</taxon>
        <taxon>Paenibacillaceae</taxon>
        <taxon>Paenibacillus</taxon>
    </lineage>
</organism>
<evidence type="ECO:0000313" key="2">
    <source>
        <dbReference type="EMBL" id="GIP15262.1"/>
    </source>
</evidence>
<keyword evidence="1" id="KW-1133">Transmembrane helix</keyword>
<dbReference type="InterPro" id="IPR014245">
    <property type="entry name" value="Spore_III_AF"/>
</dbReference>